<dbReference type="SUPFAM" id="SSF158472">
    <property type="entry name" value="HAMP domain-like"/>
    <property type="match status" value="1"/>
</dbReference>
<dbReference type="CDD" id="cd11386">
    <property type="entry name" value="MCP_signal"/>
    <property type="match status" value="1"/>
</dbReference>
<feature type="compositionally biased region" description="Low complexity" evidence="4">
    <location>
        <begin position="565"/>
        <end position="582"/>
    </location>
</feature>
<dbReference type="Gene3D" id="1.10.8.500">
    <property type="entry name" value="HAMP domain in histidine kinase"/>
    <property type="match status" value="1"/>
</dbReference>
<dbReference type="Pfam" id="PF00672">
    <property type="entry name" value="HAMP"/>
    <property type="match status" value="1"/>
</dbReference>
<feature type="region of interest" description="Disordered" evidence="4">
    <location>
        <begin position="557"/>
        <end position="582"/>
    </location>
</feature>
<keyword evidence="1" id="KW-0145">Chemotaxis</keyword>
<dbReference type="InterPro" id="IPR003660">
    <property type="entry name" value="HAMP_dom"/>
</dbReference>
<evidence type="ECO:0000256" key="5">
    <source>
        <dbReference type="SAM" id="Phobius"/>
    </source>
</evidence>
<dbReference type="EMBL" id="JALHLE010000005">
    <property type="protein sequence ID" value="MCJ2177876.1"/>
    <property type="molecule type" value="Genomic_DNA"/>
</dbReference>
<dbReference type="SUPFAM" id="SSF58104">
    <property type="entry name" value="Methyl-accepting chemotaxis protein (MCP) signaling domain"/>
    <property type="match status" value="1"/>
</dbReference>
<organism evidence="8 9">
    <name type="scientific">Novosphingobium album</name>
    <name type="common">ex Hu et al. 2023</name>
    <dbReference type="NCBI Taxonomy" id="2930093"/>
    <lineage>
        <taxon>Bacteria</taxon>
        <taxon>Pseudomonadati</taxon>
        <taxon>Pseudomonadota</taxon>
        <taxon>Alphaproteobacteria</taxon>
        <taxon>Sphingomonadales</taxon>
        <taxon>Sphingomonadaceae</taxon>
        <taxon>Novosphingobium</taxon>
    </lineage>
</organism>
<dbReference type="PANTHER" id="PTHR43531:SF11">
    <property type="entry name" value="METHYL-ACCEPTING CHEMOTAXIS PROTEIN 3"/>
    <property type="match status" value="1"/>
</dbReference>
<dbReference type="PROSITE" id="PS50885">
    <property type="entry name" value="HAMP"/>
    <property type="match status" value="2"/>
</dbReference>
<dbReference type="CDD" id="cd06225">
    <property type="entry name" value="HAMP"/>
    <property type="match status" value="1"/>
</dbReference>
<dbReference type="PROSITE" id="PS50111">
    <property type="entry name" value="CHEMOTAXIS_TRANSDUC_2"/>
    <property type="match status" value="1"/>
</dbReference>
<evidence type="ECO:0000256" key="1">
    <source>
        <dbReference type="ARBA" id="ARBA00022500"/>
    </source>
</evidence>
<evidence type="ECO:0000256" key="3">
    <source>
        <dbReference type="PROSITE-ProRule" id="PRU00284"/>
    </source>
</evidence>
<dbReference type="Gene3D" id="1.10.287.950">
    <property type="entry name" value="Methyl-accepting chemotaxis protein"/>
    <property type="match status" value="1"/>
</dbReference>
<dbReference type="InterPro" id="IPR004089">
    <property type="entry name" value="MCPsignal_dom"/>
</dbReference>
<dbReference type="Pfam" id="PF00015">
    <property type="entry name" value="MCPsignal"/>
    <property type="match status" value="1"/>
</dbReference>
<feature type="transmembrane region" description="Helical" evidence="5">
    <location>
        <begin position="174"/>
        <end position="194"/>
    </location>
</feature>
<dbReference type="SMART" id="SM00283">
    <property type="entry name" value="MA"/>
    <property type="match status" value="1"/>
</dbReference>
<feature type="domain" description="Methyl-accepting transducer" evidence="6">
    <location>
        <begin position="311"/>
        <end position="540"/>
    </location>
</feature>
<accession>A0ABT0AYN3</accession>
<dbReference type="InterPro" id="IPR051310">
    <property type="entry name" value="MCP_chemotaxis"/>
</dbReference>
<feature type="domain" description="HAMP" evidence="7">
    <location>
        <begin position="260"/>
        <end position="306"/>
    </location>
</feature>
<sequence>MAPLFLSFSLLCLLTGVTLHLERSVANANDAALDAESLAFELGELRSVSRSLQRDALNLISEPAGEGRSVIMGKFDKRKGKMEEDLRSLQESASAAGLSPDFFTTQASVIAELSGVVEMAGAGNAVAATDHFRNRVRPAERAASEIADARIDALKEEIVTLRESATSTATDFRIVLLAATAILSALGLWAGFLITRRSVVLPLNDLRESMGVLASGRTDAAIPHGGRADEIGQMSQSMSVFRDQLAAAERSKEAQTALIVDSIGSALSRLADGDLVYRVETKLEGPFAKLRTDFNEAATSLQTAFSQVAQVAGGINGGASEIRAASDDLAQRTEQQAASLEETAAAMNQITSTVGTTADRAASANAVVRSVRQEAEQSGTIVRNAVEAMSGIERTSSEISEIISVIDGIAFQTNLLALNAGVEAARAGDAGKGFAVVASEVRALAQRSAEAATNVKSRISASSVQVQSGVQFVGETGDALKRIIERIGEIDSIVAEIAESALDQSSGLQQVNRAVADMDVVTQQNAAMVEEATAAARSLSAEATGLAEQIARFRTDGAGTPVTKPAQRPAARRPAPATPARNAVPLSIGNAALAINHDDWSEF</sequence>
<proteinExistence type="inferred from homology"/>
<keyword evidence="3" id="KW-0807">Transducer</keyword>
<dbReference type="PANTHER" id="PTHR43531">
    <property type="entry name" value="PROTEIN ICFG"/>
    <property type="match status" value="1"/>
</dbReference>
<name>A0ABT0AYN3_9SPHN</name>
<keyword evidence="9" id="KW-1185">Reference proteome</keyword>
<keyword evidence="5" id="KW-1133">Transmembrane helix</keyword>
<gene>
    <name evidence="8" type="ORF">MTR64_04830</name>
</gene>
<evidence type="ECO:0000313" key="9">
    <source>
        <dbReference type="Proteomes" id="UP001162880"/>
    </source>
</evidence>
<dbReference type="SMART" id="SM00304">
    <property type="entry name" value="HAMP"/>
    <property type="match status" value="2"/>
</dbReference>
<comment type="caution">
    <text evidence="8">The sequence shown here is derived from an EMBL/GenBank/DDBJ whole genome shotgun (WGS) entry which is preliminary data.</text>
</comment>
<evidence type="ECO:0000313" key="8">
    <source>
        <dbReference type="EMBL" id="MCJ2177876.1"/>
    </source>
</evidence>
<evidence type="ECO:0000259" key="6">
    <source>
        <dbReference type="PROSITE" id="PS50111"/>
    </source>
</evidence>
<evidence type="ECO:0000259" key="7">
    <source>
        <dbReference type="PROSITE" id="PS50885"/>
    </source>
</evidence>
<keyword evidence="5" id="KW-0812">Transmembrane</keyword>
<dbReference type="Proteomes" id="UP001162880">
    <property type="component" value="Unassembled WGS sequence"/>
</dbReference>
<evidence type="ECO:0000256" key="2">
    <source>
        <dbReference type="ARBA" id="ARBA00029447"/>
    </source>
</evidence>
<reference evidence="8" key="1">
    <citation type="submission" date="2022-03" db="EMBL/GenBank/DDBJ databases">
        <title>Identification of a novel bacterium isolated from mangrove sediments.</title>
        <authorList>
            <person name="Pan X."/>
        </authorList>
    </citation>
    <scope>NUCLEOTIDE SEQUENCE</scope>
    <source>
        <strain evidence="8">B2580</strain>
    </source>
</reference>
<keyword evidence="5" id="KW-0472">Membrane</keyword>
<comment type="similarity">
    <text evidence="2">Belongs to the methyl-accepting chemotaxis (MCP) protein family.</text>
</comment>
<evidence type="ECO:0000256" key="4">
    <source>
        <dbReference type="SAM" id="MobiDB-lite"/>
    </source>
</evidence>
<protein>
    <submittedName>
        <fullName evidence="8">Methyl-accepting chemotaxis protein</fullName>
    </submittedName>
</protein>
<feature type="domain" description="HAMP" evidence="7">
    <location>
        <begin position="197"/>
        <end position="250"/>
    </location>
</feature>